<dbReference type="EMBL" id="WIUZ02000016">
    <property type="protein sequence ID" value="KAF9780537.1"/>
    <property type="molecule type" value="Genomic_DNA"/>
</dbReference>
<keyword evidence="2" id="KW-1185">Reference proteome</keyword>
<proteinExistence type="predicted"/>
<protein>
    <recommendedName>
        <fullName evidence="3">Alpha-galactosidase</fullName>
    </recommendedName>
</protein>
<accession>A0A9P6H780</accession>
<dbReference type="InterPro" id="IPR013780">
    <property type="entry name" value="Glyco_hydro_b"/>
</dbReference>
<name>A0A9P6H780_9AGAM</name>
<dbReference type="AlphaFoldDB" id="A0A9P6H780"/>
<sequence length="120" mass="13907">MVIFPSSFAVALLNTSPEEHVIDVSFTDIFKDMDKYWWEATYTVNDLWEKDGQGEWRRSLGTMLGGIRGALLQPTRQRSGSWFRFLSHNASVEGTRVAIFLEFDSVYHLIDEQQLCADRR</sequence>
<dbReference type="Gene3D" id="2.60.40.1180">
    <property type="entry name" value="Golgi alpha-mannosidase II"/>
    <property type="match status" value="1"/>
</dbReference>
<reference evidence="1" key="1">
    <citation type="journal article" date="2020" name="Nat. Commun.">
        <title>Large-scale genome sequencing of mycorrhizal fungi provides insights into the early evolution of symbiotic traits.</title>
        <authorList>
            <person name="Miyauchi S."/>
            <person name="Kiss E."/>
            <person name="Kuo A."/>
            <person name="Drula E."/>
            <person name="Kohler A."/>
            <person name="Sanchez-Garcia M."/>
            <person name="Morin E."/>
            <person name="Andreopoulos B."/>
            <person name="Barry K.W."/>
            <person name="Bonito G."/>
            <person name="Buee M."/>
            <person name="Carver A."/>
            <person name="Chen C."/>
            <person name="Cichocki N."/>
            <person name="Clum A."/>
            <person name="Culley D."/>
            <person name="Crous P.W."/>
            <person name="Fauchery L."/>
            <person name="Girlanda M."/>
            <person name="Hayes R.D."/>
            <person name="Keri Z."/>
            <person name="LaButti K."/>
            <person name="Lipzen A."/>
            <person name="Lombard V."/>
            <person name="Magnuson J."/>
            <person name="Maillard F."/>
            <person name="Murat C."/>
            <person name="Nolan M."/>
            <person name="Ohm R.A."/>
            <person name="Pangilinan J."/>
            <person name="Pereira M.F."/>
            <person name="Perotto S."/>
            <person name="Peter M."/>
            <person name="Pfister S."/>
            <person name="Riley R."/>
            <person name="Sitrit Y."/>
            <person name="Stielow J.B."/>
            <person name="Szollosi G."/>
            <person name="Zifcakova L."/>
            <person name="Stursova M."/>
            <person name="Spatafora J.W."/>
            <person name="Tedersoo L."/>
            <person name="Vaario L.M."/>
            <person name="Yamada A."/>
            <person name="Yan M."/>
            <person name="Wang P."/>
            <person name="Xu J."/>
            <person name="Bruns T."/>
            <person name="Baldrian P."/>
            <person name="Vilgalys R."/>
            <person name="Dunand C."/>
            <person name="Henrissat B."/>
            <person name="Grigoriev I.V."/>
            <person name="Hibbett D."/>
            <person name="Nagy L.G."/>
            <person name="Martin F.M."/>
        </authorList>
    </citation>
    <scope>NUCLEOTIDE SEQUENCE</scope>
    <source>
        <strain evidence="1">UH-Tt-Lm1</strain>
    </source>
</reference>
<comment type="caution">
    <text evidence="1">The sequence shown here is derived from an EMBL/GenBank/DDBJ whole genome shotgun (WGS) entry which is preliminary data.</text>
</comment>
<reference evidence="1" key="2">
    <citation type="submission" date="2020-11" db="EMBL/GenBank/DDBJ databases">
        <authorList>
            <consortium name="DOE Joint Genome Institute"/>
            <person name="Kuo A."/>
            <person name="Miyauchi S."/>
            <person name="Kiss E."/>
            <person name="Drula E."/>
            <person name="Kohler A."/>
            <person name="Sanchez-Garcia M."/>
            <person name="Andreopoulos B."/>
            <person name="Barry K.W."/>
            <person name="Bonito G."/>
            <person name="Buee M."/>
            <person name="Carver A."/>
            <person name="Chen C."/>
            <person name="Cichocki N."/>
            <person name="Clum A."/>
            <person name="Culley D."/>
            <person name="Crous P.W."/>
            <person name="Fauchery L."/>
            <person name="Girlanda M."/>
            <person name="Hayes R."/>
            <person name="Keri Z."/>
            <person name="Labutti K."/>
            <person name="Lipzen A."/>
            <person name="Lombard V."/>
            <person name="Magnuson J."/>
            <person name="Maillard F."/>
            <person name="Morin E."/>
            <person name="Murat C."/>
            <person name="Nolan M."/>
            <person name="Ohm R."/>
            <person name="Pangilinan J."/>
            <person name="Pereira M."/>
            <person name="Perotto S."/>
            <person name="Peter M."/>
            <person name="Riley R."/>
            <person name="Sitrit Y."/>
            <person name="Stielow B."/>
            <person name="Szollosi G."/>
            <person name="Zifcakova L."/>
            <person name="Stursova M."/>
            <person name="Spatafora J.W."/>
            <person name="Tedersoo L."/>
            <person name="Vaario L.-M."/>
            <person name="Yamada A."/>
            <person name="Yan M."/>
            <person name="Wang P."/>
            <person name="Xu J."/>
            <person name="Bruns T."/>
            <person name="Baldrian P."/>
            <person name="Vilgalys R."/>
            <person name="Henrissat B."/>
            <person name="Grigoriev I.V."/>
            <person name="Hibbett D."/>
            <person name="Nagy L.G."/>
            <person name="Martin F.M."/>
        </authorList>
    </citation>
    <scope>NUCLEOTIDE SEQUENCE</scope>
    <source>
        <strain evidence="1">UH-Tt-Lm1</strain>
    </source>
</reference>
<evidence type="ECO:0000313" key="1">
    <source>
        <dbReference type="EMBL" id="KAF9780537.1"/>
    </source>
</evidence>
<evidence type="ECO:0008006" key="3">
    <source>
        <dbReference type="Google" id="ProtNLM"/>
    </source>
</evidence>
<dbReference type="Proteomes" id="UP000736335">
    <property type="component" value="Unassembled WGS sequence"/>
</dbReference>
<gene>
    <name evidence="1" type="ORF">BJ322DRAFT_1083578</name>
</gene>
<evidence type="ECO:0000313" key="2">
    <source>
        <dbReference type="Proteomes" id="UP000736335"/>
    </source>
</evidence>
<organism evidence="1 2">
    <name type="scientific">Thelephora terrestris</name>
    <dbReference type="NCBI Taxonomy" id="56493"/>
    <lineage>
        <taxon>Eukaryota</taxon>
        <taxon>Fungi</taxon>
        <taxon>Dikarya</taxon>
        <taxon>Basidiomycota</taxon>
        <taxon>Agaricomycotina</taxon>
        <taxon>Agaricomycetes</taxon>
        <taxon>Thelephorales</taxon>
        <taxon>Thelephoraceae</taxon>
        <taxon>Thelephora</taxon>
    </lineage>
</organism>